<dbReference type="InterPro" id="IPR036754">
    <property type="entry name" value="YbaK/aa-tRNA-synt-asso_dom_sf"/>
</dbReference>
<dbReference type="SUPFAM" id="SSF109604">
    <property type="entry name" value="HD-domain/PDEase-like"/>
    <property type="match status" value="1"/>
</dbReference>
<dbReference type="PANTHER" id="PTHR33525">
    <property type="match status" value="1"/>
</dbReference>
<reference evidence="2" key="1">
    <citation type="submission" date="2020-10" db="EMBL/GenBank/DDBJ databases">
        <title>Bacterium isolated from coastal waters sediment.</title>
        <authorList>
            <person name="Chen R.-J."/>
            <person name="Lu D.-C."/>
            <person name="Zhu K.-L."/>
            <person name="Du Z.-J."/>
        </authorList>
    </citation>
    <scope>NUCLEOTIDE SEQUENCE</scope>
    <source>
        <strain evidence="2">N1Y112</strain>
    </source>
</reference>
<name>A0A8J7FBU3_9GAMM</name>
<protein>
    <submittedName>
        <fullName evidence="2">HDOD domain-containing protein</fullName>
    </submittedName>
</protein>
<dbReference type="Proteomes" id="UP000640333">
    <property type="component" value="Unassembled WGS sequence"/>
</dbReference>
<dbReference type="InterPro" id="IPR013976">
    <property type="entry name" value="HDOD"/>
</dbReference>
<accession>A0A8J7FBU3</accession>
<organism evidence="2 3">
    <name type="scientific">Pontibacterium sinense</name>
    <dbReference type="NCBI Taxonomy" id="2781979"/>
    <lineage>
        <taxon>Bacteria</taxon>
        <taxon>Pseudomonadati</taxon>
        <taxon>Pseudomonadota</taxon>
        <taxon>Gammaproteobacteria</taxon>
        <taxon>Oceanospirillales</taxon>
        <taxon>Oceanospirillaceae</taxon>
        <taxon>Pontibacterium</taxon>
    </lineage>
</organism>
<evidence type="ECO:0000313" key="2">
    <source>
        <dbReference type="EMBL" id="MBE9396849.1"/>
    </source>
</evidence>
<keyword evidence="3" id="KW-1185">Reference proteome</keyword>
<dbReference type="InterPro" id="IPR052340">
    <property type="entry name" value="RNase_Y/CdgJ"/>
</dbReference>
<dbReference type="GO" id="GO:0002161">
    <property type="term" value="F:aminoacyl-tRNA deacylase activity"/>
    <property type="evidence" value="ECO:0007669"/>
    <property type="project" value="InterPro"/>
</dbReference>
<comment type="caution">
    <text evidence="2">The sequence shown here is derived from an EMBL/GenBank/DDBJ whole genome shotgun (WGS) entry which is preliminary data.</text>
</comment>
<dbReference type="Pfam" id="PF08668">
    <property type="entry name" value="HDOD"/>
    <property type="match status" value="1"/>
</dbReference>
<gene>
    <name evidence="2" type="ORF">IOQ59_06180</name>
</gene>
<dbReference type="Gene3D" id="3.90.960.10">
    <property type="entry name" value="YbaK/aminoacyl-tRNA synthetase-associated domain"/>
    <property type="match status" value="1"/>
</dbReference>
<proteinExistence type="predicted"/>
<dbReference type="Gene3D" id="1.10.3210.10">
    <property type="entry name" value="Hypothetical protein af1432"/>
    <property type="match status" value="1"/>
</dbReference>
<dbReference type="AlphaFoldDB" id="A0A8J7FBU3"/>
<dbReference type="PIRSF" id="PIRSF036888">
    <property type="entry name" value="HDGYPm_UCP036888"/>
    <property type="match status" value="1"/>
</dbReference>
<evidence type="ECO:0000259" key="1">
    <source>
        <dbReference type="PROSITE" id="PS51833"/>
    </source>
</evidence>
<dbReference type="EMBL" id="JADEYS010000005">
    <property type="protein sequence ID" value="MBE9396849.1"/>
    <property type="molecule type" value="Genomic_DNA"/>
</dbReference>
<evidence type="ECO:0000313" key="3">
    <source>
        <dbReference type="Proteomes" id="UP000640333"/>
    </source>
</evidence>
<dbReference type="PROSITE" id="PS51833">
    <property type="entry name" value="HDOD"/>
    <property type="match status" value="1"/>
</dbReference>
<dbReference type="InterPro" id="IPR014627">
    <property type="entry name" value="UCP036888_HDGYP-like"/>
</dbReference>
<feature type="domain" description="HDOD" evidence="1">
    <location>
        <begin position="157"/>
        <end position="357"/>
    </location>
</feature>
<sequence>MGHDGSLARLVLMHDKDGKVLALLPATTLLNLANVWKLTGRQLQPVKGADAERFFGQDAVQSQSGFRKLATLPLLPLLVDERCLQYPTLQVNEPYSKTTWEVAASLLSDASHGKLATDADEIALQAPQGDDETVITSAVKKFTKLRIQQRLEDTLGLPSMSPTTQKILMLRSDPEADVHALVEVVRVDPSLSAQVMSWAASPYYAAPGDVNSIDDAVIRVLGFELVVNMALGTAMGQMLTVPTNGPRGGTPYWLQSVYCAALSEQLCKKIPQEQRPKPGLAYLSGLLHNFGYLLLAHLFPPQFALLARYIEANPHFSLEAIEQQVINVTREQIGGWLLSSWTLPEEVCDSIRYQNHLEYDGEHGPYVKLLYVANRLLRQQGLSDGPVEQISDEVLADLGLSAEVAAETVQELLNDDAAIRELTALLEGGQS</sequence>
<dbReference type="PANTHER" id="PTHR33525:SF3">
    <property type="entry name" value="RIBONUCLEASE Y"/>
    <property type="match status" value="1"/>
</dbReference>